<evidence type="ECO:0000313" key="17">
    <source>
        <dbReference type="EMBL" id="RQW62046.1"/>
    </source>
</evidence>
<comment type="catalytic activity">
    <reaction evidence="3">
        <text>adenosylcob(III)inamide + GTP = adenosylcob(III)inamide phosphate + GDP + H(+)</text>
        <dbReference type="Rhea" id="RHEA:15765"/>
        <dbReference type="ChEBI" id="CHEBI:2480"/>
        <dbReference type="ChEBI" id="CHEBI:15378"/>
        <dbReference type="ChEBI" id="CHEBI:37565"/>
        <dbReference type="ChEBI" id="CHEBI:58189"/>
        <dbReference type="ChEBI" id="CHEBI:58502"/>
        <dbReference type="EC" id="2.7.1.156"/>
    </reaction>
</comment>
<feature type="active site" description="GMP-histidine intermediate" evidence="15">
    <location>
        <position position="54"/>
    </location>
</feature>
<keyword evidence="18" id="KW-1185">Reference proteome</keyword>
<evidence type="ECO:0000256" key="3">
    <source>
        <dbReference type="ARBA" id="ARBA00001522"/>
    </source>
</evidence>
<comment type="pathway">
    <text evidence="5 14">Cofactor biosynthesis; adenosylcobalamin biosynthesis; adenosylcobalamin from cob(II)yrinate a,c-diamide: step 6/7.</text>
</comment>
<dbReference type="NCBIfam" id="NF004469">
    <property type="entry name" value="PRK05800.1"/>
    <property type="match status" value="1"/>
</dbReference>
<dbReference type="Proteomes" id="UP000281112">
    <property type="component" value="Unassembled WGS sequence"/>
</dbReference>
<keyword evidence="9 14" id="KW-0808">Transferase</keyword>
<evidence type="ECO:0000256" key="4">
    <source>
        <dbReference type="ARBA" id="ARBA00003889"/>
    </source>
</evidence>
<evidence type="ECO:0000256" key="5">
    <source>
        <dbReference type="ARBA" id="ARBA00004692"/>
    </source>
</evidence>
<dbReference type="PANTHER" id="PTHR34848:SF1">
    <property type="entry name" value="BIFUNCTIONAL ADENOSYLCOBALAMIN BIOSYNTHESIS PROTEIN COBU"/>
    <property type="match status" value="1"/>
</dbReference>
<comment type="catalytic activity">
    <reaction evidence="2 14">
        <text>adenosylcob(III)inamide phosphate + GTP + H(+) = adenosylcob(III)inamide-GDP + diphosphate</text>
        <dbReference type="Rhea" id="RHEA:22712"/>
        <dbReference type="ChEBI" id="CHEBI:15378"/>
        <dbReference type="ChEBI" id="CHEBI:33019"/>
        <dbReference type="ChEBI" id="CHEBI:37565"/>
        <dbReference type="ChEBI" id="CHEBI:58502"/>
        <dbReference type="ChEBI" id="CHEBI:60487"/>
        <dbReference type="EC" id="2.7.7.62"/>
    </reaction>
</comment>
<evidence type="ECO:0000256" key="11">
    <source>
        <dbReference type="ARBA" id="ARBA00022777"/>
    </source>
</evidence>
<proteinExistence type="inferred from homology"/>
<dbReference type="PANTHER" id="PTHR34848">
    <property type="match status" value="1"/>
</dbReference>
<dbReference type="Pfam" id="PF02283">
    <property type="entry name" value="CobU"/>
    <property type="match status" value="1"/>
</dbReference>
<evidence type="ECO:0000256" key="16">
    <source>
        <dbReference type="PIRSR" id="PIRSR006135-2"/>
    </source>
</evidence>
<dbReference type="EC" id="2.7.7.62" evidence="14"/>
<comment type="caution">
    <text evidence="17">The sequence shown here is derived from an EMBL/GenBank/DDBJ whole genome shotgun (WGS) entry which is preliminary data.</text>
</comment>
<keyword evidence="8 14" id="KW-0169">Cobalamin biosynthesis</keyword>
<evidence type="ECO:0000256" key="6">
    <source>
        <dbReference type="ARBA" id="ARBA00005159"/>
    </source>
</evidence>
<dbReference type="InterPro" id="IPR027417">
    <property type="entry name" value="P-loop_NTPase"/>
</dbReference>
<keyword evidence="11 14" id="KW-0418">Kinase</keyword>
<dbReference type="UniPathway" id="UPA00148">
    <property type="reaction ID" value="UER00236"/>
</dbReference>
<dbReference type="PIRSF" id="PIRSF006135">
    <property type="entry name" value="CobU"/>
    <property type="match status" value="1"/>
</dbReference>
<evidence type="ECO:0000256" key="8">
    <source>
        <dbReference type="ARBA" id="ARBA00022573"/>
    </source>
</evidence>
<gene>
    <name evidence="17" type="ORF">EES38_16260</name>
</gene>
<sequence length="181" mass="19929">MSKFLVLGGARSGKSSFAETLVKDQYAQTPDSRLHYVATAVAFDDEMKLRIKEHQSRRDSCWIEHECPTDLAELLSELGTNDIVLIDCLTVWLNNVIYNDGNDITQQNISDKIEELQQVISKSPASFVFVSNEVGMGVVPLGKVTRLFVDNAGWMNQGIASIVDNVVLVTAGIPMAIKGQL</sequence>
<dbReference type="InterPro" id="IPR003203">
    <property type="entry name" value="CobU/CobP"/>
</dbReference>
<name>A0A3N9U295_9VIBR</name>
<feature type="binding site" evidence="16">
    <location>
        <begin position="38"/>
        <end position="40"/>
    </location>
    <ligand>
        <name>GTP</name>
        <dbReference type="ChEBI" id="CHEBI:37565"/>
    </ligand>
</feature>
<keyword evidence="17" id="KW-0548">Nucleotidyltransferase</keyword>
<dbReference type="AlphaFoldDB" id="A0A3N9U295"/>
<comment type="function">
    <text evidence="4 14">Catalyzes ATP-dependent phosphorylation of adenosylcobinamide and addition of GMP to adenosylcobinamide phosphate.</text>
</comment>
<dbReference type="EC" id="2.7.1.156" evidence="14"/>
<evidence type="ECO:0000256" key="15">
    <source>
        <dbReference type="PIRSR" id="PIRSR006135-1"/>
    </source>
</evidence>
<evidence type="ECO:0000313" key="18">
    <source>
        <dbReference type="Proteomes" id="UP000281112"/>
    </source>
</evidence>
<reference evidence="17 18" key="1">
    <citation type="submission" date="2018-11" db="EMBL/GenBank/DDBJ databases">
        <title>Vibrio LJC006 sp. nov., isolated from seawater during the bloom of the enteromorpha.</title>
        <authorList>
            <person name="Liang J."/>
        </authorList>
    </citation>
    <scope>NUCLEOTIDE SEQUENCE [LARGE SCALE GENOMIC DNA]</scope>
    <source>
        <strain evidence="17 18">LJC006</strain>
    </source>
</reference>
<dbReference type="CDD" id="cd00544">
    <property type="entry name" value="CobU"/>
    <property type="match status" value="1"/>
</dbReference>
<dbReference type="GO" id="GO:0043752">
    <property type="term" value="F:adenosylcobinamide kinase activity"/>
    <property type="evidence" value="ECO:0007669"/>
    <property type="project" value="UniProtKB-EC"/>
</dbReference>
<evidence type="ECO:0000256" key="10">
    <source>
        <dbReference type="ARBA" id="ARBA00022741"/>
    </source>
</evidence>
<accession>A0A3N9U295</accession>
<comment type="similarity">
    <text evidence="7 14">Belongs to the CobU/CobP family.</text>
</comment>
<evidence type="ECO:0000256" key="14">
    <source>
        <dbReference type="PIRNR" id="PIRNR006135"/>
    </source>
</evidence>
<dbReference type="EMBL" id="RJVQ01000008">
    <property type="protein sequence ID" value="RQW62046.1"/>
    <property type="molecule type" value="Genomic_DNA"/>
</dbReference>
<dbReference type="GO" id="GO:0005525">
    <property type="term" value="F:GTP binding"/>
    <property type="evidence" value="ECO:0007669"/>
    <property type="project" value="UniProtKB-UniRule"/>
</dbReference>
<evidence type="ECO:0000256" key="9">
    <source>
        <dbReference type="ARBA" id="ARBA00022679"/>
    </source>
</evidence>
<dbReference type="GO" id="GO:0005524">
    <property type="term" value="F:ATP binding"/>
    <property type="evidence" value="ECO:0007669"/>
    <property type="project" value="UniProtKB-UniRule"/>
</dbReference>
<dbReference type="RefSeq" id="WP_124938383.1">
    <property type="nucleotide sequence ID" value="NZ_RJVQ01000008.1"/>
</dbReference>
<dbReference type="SUPFAM" id="SSF52540">
    <property type="entry name" value="P-loop containing nucleoside triphosphate hydrolases"/>
    <property type="match status" value="1"/>
</dbReference>
<feature type="binding site" evidence="16">
    <location>
        <position position="87"/>
    </location>
    <ligand>
        <name>GTP</name>
        <dbReference type="ChEBI" id="CHEBI:37565"/>
    </ligand>
</feature>
<evidence type="ECO:0000256" key="2">
    <source>
        <dbReference type="ARBA" id="ARBA00000711"/>
    </source>
</evidence>
<organism evidence="17 18">
    <name type="scientific">Vibrio viridaestus</name>
    <dbReference type="NCBI Taxonomy" id="2487322"/>
    <lineage>
        <taxon>Bacteria</taxon>
        <taxon>Pseudomonadati</taxon>
        <taxon>Pseudomonadota</taxon>
        <taxon>Gammaproteobacteria</taxon>
        <taxon>Vibrionales</taxon>
        <taxon>Vibrionaceae</taxon>
        <taxon>Vibrio</taxon>
    </lineage>
</organism>
<comment type="catalytic activity">
    <reaction evidence="1 14">
        <text>adenosylcob(III)inamide + ATP = adenosylcob(III)inamide phosphate + ADP + H(+)</text>
        <dbReference type="Rhea" id="RHEA:15769"/>
        <dbReference type="ChEBI" id="CHEBI:2480"/>
        <dbReference type="ChEBI" id="CHEBI:15378"/>
        <dbReference type="ChEBI" id="CHEBI:30616"/>
        <dbReference type="ChEBI" id="CHEBI:58502"/>
        <dbReference type="ChEBI" id="CHEBI:456216"/>
        <dbReference type="EC" id="2.7.1.156"/>
    </reaction>
</comment>
<evidence type="ECO:0000256" key="7">
    <source>
        <dbReference type="ARBA" id="ARBA00007490"/>
    </source>
</evidence>
<dbReference type="OrthoDB" id="9788370at2"/>
<keyword evidence="12 14" id="KW-0067">ATP-binding</keyword>
<evidence type="ECO:0000256" key="13">
    <source>
        <dbReference type="ARBA" id="ARBA00023134"/>
    </source>
</evidence>
<feature type="binding site" evidence="16">
    <location>
        <position position="66"/>
    </location>
    <ligand>
        <name>GTP</name>
        <dbReference type="ChEBI" id="CHEBI:37565"/>
    </ligand>
</feature>
<keyword evidence="10 14" id="KW-0547">Nucleotide-binding</keyword>
<comment type="pathway">
    <text evidence="6 14">Cofactor biosynthesis; adenosylcobalamin biosynthesis; adenosylcobalamin from cob(II)yrinate a,c-diamide: step 5/7.</text>
</comment>
<evidence type="ECO:0000256" key="12">
    <source>
        <dbReference type="ARBA" id="ARBA00022840"/>
    </source>
</evidence>
<dbReference type="GO" id="GO:0008820">
    <property type="term" value="F:cobinamide phosphate guanylyltransferase activity"/>
    <property type="evidence" value="ECO:0007669"/>
    <property type="project" value="UniProtKB-UniRule"/>
</dbReference>
<keyword evidence="13 14" id="KW-0342">GTP-binding</keyword>
<evidence type="ECO:0000256" key="1">
    <source>
        <dbReference type="ARBA" id="ARBA00000312"/>
    </source>
</evidence>
<feature type="binding site" evidence="16">
    <location>
        <begin position="8"/>
        <end position="15"/>
    </location>
    <ligand>
        <name>GTP</name>
        <dbReference type="ChEBI" id="CHEBI:37565"/>
    </ligand>
</feature>
<protein>
    <recommendedName>
        <fullName evidence="14">Bifunctional adenosylcobalamin biosynthesis protein</fullName>
        <ecNumber evidence="14">2.7.1.156</ecNumber>
        <ecNumber evidence="14">2.7.7.62</ecNumber>
    </recommendedName>
</protein>
<dbReference type="Gene3D" id="3.40.50.300">
    <property type="entry name" value="P-loop containing nucleotide triphosphate hydrolases"/>
    <property type="match status" value="1"/>
</dbReference>
<dbReference type="GO" id="GO:0009236">
    <property type="term" value="P:cobalamin biosynthetic process"/>
    <property type="evidence" value="ECO:0007669"/>
    <property type="project" value="UniProtKB-UniRule"/>
</dbReference>